<dbReference type="Pfam" id="PF13551">
    <property type="entry name" value="HTH_29"/>
    <property type="match status" value="1"/>
</dbReference>
<dbReference type="Gene3D" id="1.10.10.10">
    <property type="entry name" value="Winged helix-like DNA-binding domain superfamily/Winged helix DNA-binding domain"/>
    <property type="match status" value="1"/>
</dbReference>
<evidence type="ECO:0000256" key="2">
    <source>
        <dbReference type="SAM" id="SignalP"/>
    </source>
</evidence>
<evidence type="ECO:0000256" key="1">
    <source>
        <dbReference type="SAM" id="MobiDB-lite"/>
    </source>
</evidence>
<dbReference type="Proteomes" id="UP000184501">
    <property type="component" value="Unassembled WGS sequence"/>
</dbReference>
<keyword evidence="2" id="KW-0732">Signal</keyword>
<feature type="region of interest" description="Disordered" evidence="1">
    <location>
        <begin position="262"/>
        <end position="329"/>
    </location>
</feature>
<evidence type="ECO:0000313" key="3">
    <source>
        <dbReference type="EMBL" id="SHF00252.1"/>
    </source>
</evidence>
<name>A0A1M4Y439_STRHI</name>
<proteinExistence type="predicted"/>
<feature type="signal peptide" evidence="2">
    <location>
        <begin position="1"/>
        <end position="19"/>
    </location>
</feature>
<dbReference type="InterPro" id="IPR036390">
    <property type="entry name" value="WH_DNA-bd_sf"/>
</dbReference>
<feature type="compositionally biased region" description="Low complexity" evidence="1">
    <location>
        <begin position="23"/>
        <end position="42"/>
    </location>
</feature>
<dbReference type="EMBL" id="FQVN01000002">
    <property type="protein sequence ID" value="SHF00252.1"/>
    <property type="molecule type" value="Genomic_DNA"/>
</dbReference>
<dbReference type="SUPFAM" id="SSF46785">
    <property type="entry name" value="Winged helix' DNA-binding domain"/>
    <property type="match status" value="1"/>
</dbReference>
<accession>A0A1M4Y439</accession>
<protein>
    <submittedName>
        <fullName evidence="3">Transcriptional regulator</fullName>
    </submittedName>
</protein>
<dbReference type="PANTHER" id="PTHR30363">
    <property type="entry name" value="HTH-TYPE TRANSCRIPTIONAL REGULATOR SRLR-RELATED"/>
    <property type="match status" value="1"/>
</dbReference>
<dbReference type="AlphaFoldDB" id="A0A1M4Y439"/>
<sequence>MKNAGTVASAAATGSVAAAADAARPAAAPAQGAPGTPPGAQTQHPGTQHPDGSTRHTVARLLLEQGPVTAAAVAEELGLSPAAVRRHLDALVADGEACTRDAPRRGRRGRGRPAKLFLLTEAGRARFGHAYDDLAVAALRFLAEHAGEEAVRSFAERRIGALVDRHRAAVTARRGADERAKALATALTREGYAASARRVGMGEQLCQHHCPVAHVAAEFPQLCEAETAAFAELLGTHVQRLATIARGDAACTTHVPLGEAPATEDAERASAAADAPAADHPTCPEPTADGAPQEAGETARIPARDPHAGSSHGQRDLAGSSHQREGEPA</sequence>
<feature type="compositionally biased region" description="Low complexity" evidence="1">
    <location>
        <begin position="269"/>
        <end position="279"/>
    </location>
</feature>
<organism evidence="3 4">
    <name type="scientific">Streptoalloteichus hindustanus</name>
    <dbReference type="NCBI Taxonomy" id="2017"/>
    <lineage>
        <taxon>Bacteria</taxon>
        <taxon>Bacillati</taxon>
        <taxon>Actinomycetota</taxon>
        <taxon>Actinomycetes</taxon>
        <taxon>Pseudonocardiales</taxon>
        <taxon>Pseudonocardiaceae</taxon>
        <taxon>Streptoalloteichus</taxon>
    </lineage>
</organism>
<dbReference type="STRING" id="2017.SAMN05444320_102221"/>
<feature type="region of interest" description="Disordered" evidence="1">
    <location>
        <begin position="23"/>
        <end position="53"/>
    </location>
</feature>
<keyword evidence="4" id="KW-1185">Reference proteome</keyword>
<dbReference type="CDD" id="cd00090">
    <property type="entry name" value="HTH_ARSR"/>
    <property type="match status" value="1"/>
</dbReference>
<feature type="chain" id="PRO_5012183393" evidence="2">
    <location>
        <begin position="20"/>
        <end position="329"/>
    </location>
</feature>
<dbReference type="InterPro" id="IPR036388">
    <property type="entry name" value="WH-like_DNA-bd_sf"/>
</dbReference>
<dbReference type="InterPro" id="IPR050313">
    <property type="entry name" value="Carb_Metab_HTH_regulators"/>
</dbReference>
<dbReference type="InterPro" id="IPR011991">
    <property type="entry name" value="ArsR-like_HTH"/>
</dbReference>
<evidence type="ECO:0000313" key="4">
    <source>
        <dbReference type="Proteomes" id="UP000184501"/>
    </source>
</evidence>
<gene>
    <name evidence="3" type="ORF">SAMN05444320_102221</name>
</gene>
<dbReference type="PANTHER" id="PTHR30363:SF28">
    <property type="entry name" value="TRANSCRIPTIONAL REGULATORY PROTEIN-RELATED"/>
    <property type="match status" value="1"/>
</dbReference>
<reference evidence="3 4" key="1">
    <citation type="submission" date="2016-11" db="EMBL/GenBank/DDBJ databases">
        <authorList>
            <person name="Jaros S."/>
            <person name="Januszkiewicz K."/>
            <person name="Wedrychowicz H."/>
        </authorList>
    </citation>
    <scope>NUCLEOTIDE SEQUENCE [LARGE SCALE GENOMIC DNA]</scope>
    <source>
        <strain evidence="3 4">DSM 44523</strain>
    </source>
</reference>